<dbReference type="GeneID" id="85436568"/>
<proteinExistence type="predicted"/>
<evidence type="ECO:0000313" key="1">
    <source>
        <dbReference type="EMBL" id="KAK1580310.1"/>
    </source>
</evidence>
<reference evidence="1" key="1">
    <citation type="submission" date="2021-06" db="EMBL/GenBank/DDBJ databases">
        <title>Comparative genomics, transcriptomics and evolutionary studies reveal genomic signatures of adaptation to plant cell wall in hemibiotrophic fungi.</title>
        <authorList>
            <consortium name="DOE Joint Genome Institute"/>
            <person name="Baroncelli R."/>
            <person name="Diaz J.F."/>
            <person name="Benocci T."/>
            <person name="Peng M."/>
            <person name="Battaglia E."/>
            <person name="Haridas S."/>
            <person name="Andreopoulos W."/>
            <person name="Labutti K."/>
            <person name="Pangilinan J."/>
            <person name="Floch G.L."/>
            <person name="Makela M.R."/>
            <person name="Henrissat B."/>
            <person name="Grigoriev I.V."/>
            <person name="Crouch J.A."/>
            <person name="De Vries R.P."/>
            <person name="Sukno S.A."/>
            <person name="Thon M.R."/>
        </authorList>
    </citation>
    <scope>NUCLEOTIDE SEQUENCE</scope>
    <source>
        <strain evidence="1">CBS 125086</strain>
    </source>
</reference>
<comment type="caution">
    <text evidence="1">The sequence shown here is derived from an EMBL/GenBank/DDBJ whole genome shotgun (WGS) entry which is preliminary data.</text>
</comment>
<gene>
    <name evidence="1" type="ORF">LY79DRAFT_309457</name>
</gene>
<dbReference type="Proteomes" id="UP001230504">
    <property type="component" value="Unassembled WGS sequence"/>
</dbReference>
<evidence type="ECO:0000313" key="2">
    <source>
        <dbReference type="Proteomes" id="UP001230504"/>
    </source>
</evidence>
<dbReference type="EMBL" id="JAHLJV010000056">
    <property type="protein sequence ID" value="KAK1580310.1"/>
    <property type="molecule type" value="Genomic_DNA"/>
</dbReference>
<keyword evidence="2" id="KW-1185">Reference proteome</keyword>
<name>A0AAD8V0J2_9PEZI</name>
<accession>A0AAD8V0J2</accession>
<protein>
    <submittedName>
        <fullName evidence="1">Uncharacterized protein</fullName>
    </submittedName>
</protein>
<dbReference type="AlphaFoldDB" id="A0AAD8V0J2"/>
<organism evidence="1 2">
    <name type="scientific">Colletotrichum navitas</name>
    <dbReference type="NCBI Taxonomy" id="681940"/>
    <lineage>
        <taxon>Eukaryota</taxon>
        <taxon>Fungi</taxon>
        <taxon>Dikarya</taxon>
        <taxon>Ascomycota</taxon>
        <taxon>Pezizomycotina</taxon>
        <taxon>Sordariomycetes</taxon>
        <taxon>Hypocreomycetidae</taxon>
        <taxon>Glomerellales</taxon>
        <taxon>Glomerellaceae</taxon>
        <taxon>Colletotrichum</taxon>
        <taxon>Colletotrichum graminicola species complex</taxon>
    </lineage>
</organism>
<sequence length="166" mass="18433">MDFPSFCWRTTTSISGWHKSETTPVLTHAGKWVRRDSCDNPGSSSTQDRTAVLPWSACSDWSVSTDTWLSTTSCPWNPSFALSFGKQQSGNATLVPEPSVPPAPFIPFSLTHSLRLSALTLVIHVRLSVCLSVYLHSLPLPRKHLLSHRLRTSTTAPQDPPDRVFF</sequence>
<dbReference type="RefSeq" id="XP_060411364.1">
    <property type="nucleotide sequence ID" value="XM_060552328.1"/>
</dbReference>